<dbReference type="RefSeq" id="WP_044087217.1">
    <property type="nucleotide sequence ID" value="NZ_ATLK01000001.1"/>
</dbReference>
<dbReference type="STRING" id="1341695.BBOMB_0619"/>
<dbReference type="GO" id="GO:0005886">
    <property type="term" value="C:plasma membrane"/>
    <property type="evidence" value="ECO:0007669"/>
    <property type="project" value="TreeGrafter"/>
</dbReference>
<accession>A0A080N2P4</accession>
<feature type="domain" description="Penicillin-binding protein dimerisation" evidence="5">
    <location>
        <begin position="61"/>
        <end position="236"/>
    </location>
</feature>
<dbReference type="InterPro" id="IPR005311">
    <property type="entry name" value="PBP_dimer"/>
</dbReference>
<keyword evidence="7" id="KW-1185">Reference proteome</keyword>
<comment type="caution">
    <text evidence="6">The sequence shown here is derived from an EMBL/GenBank/DDBJ whole genome shotgun (WGS) entry which is preliminary data.</text>
</comment>
<gene>
    <name evidence="6" type="ORF">BBOMB_0619</name>
</gene>
<reference evidence="6 7" key="1">
    <citation type="journal article" date="2014" name="Appl. Environ. Microbiol.">
        <title>Genomic encyclopedia of type strains of the genus Bifidobacterium.</title>
        <authorList>
            <person name="Milani C."/>
            <person name="Lugli G.A."/>
            <person name="Duranti S."/>
            <person name="Turroni F."/>
            <person name="Bottacini F."/>
            <person name="Mangifesta M."/>
            <person name="Sanchez B."/>
            <person name="Viappiani A."/>
            <person name="Mancabelli L."/>
            <person name="Taminiau B."/>
            <person name="Delcenserie V."/>
            <person name="Barrangou R."/>
            <person name="Margolles A."/>
            <person name="van Sinderen D."/>
            <person name="Ventura M."/>
        </authorList>
    </citation>
    <scope>NUCLEOTIDE SEQUENCE [LARGE SCALE GENOMIC DNA]</scope>
    <source>
        <strain evidence="6 7">DSM 19703</strain>
    </source>
</reference>
<protein>
    <submittedName>
        <fullName evidence="6">Peptidoglycan synthetase, penicillin-binding protein</fullName>
        <ecNumber evidence="6">2.4.1.129</ecNumber>
    </submittedName>
</protein>
<dbReference type="AlphaFoldDB" id="A0A080N2P4"/>
<evidence type="ECO:0000259" key="4">
    <source>
        <dbReference type="Pfam" id="PF00905"/>
    </source>
</evidence>
<sequence>MKVSARAQRKTLSFFKRCMAIMIVLVLVAAACFVQLVNVQLLNGKATANAATEGRIHRFAIQSRRGRILDTNGAVLASSVERYTIIGDPERAQNFEPVTCTKGNAELCNEVDGKPVGVDGVSAVARILAPSLGMSAMEIGAKLSVTGHYQVLKTNVEPKVKRQIDKLNLGDTVYAVLTADRVYSDGTLLGPLLGGMKTDDKGKTTGASGIEAMKNAELSGTDGYKINQYGEGGQEIPGTSSEYKAPKDGNDVKLTIDADVDWFVKKVLVEGKEQYHADWALACVEDTRTHEIIALDDSDQIQAGSAEAKMGASRAVSETFEPGSIGKVFSIAGMMQNGVRQASDKFSVPYQIQKNGQTFHDALPHPTSNWTLAGILRNSSNVGMVMAGNGYTSQQRYDNLAKFGIGQPGGLNLPGESQGKLDTPDHWDGRTKDTVLFGQGYATNVLQLTKAITTVADGGVAHKQFIFKSSTDENGHVTDERQDDGERVIDQQVANETMNAMESATGGYERRVAVNGYRIASKTGTAEVRGSGNSLSSIVATFSGVIPADSPRFTISVILKNPDGIYAESTTAPMFKRIAEFLMQKYEVPFSAPRTDAIPINW</sequence>
<dbReference type="Pfam" id="PF00905">
    <property type="entry name" value="Transpeptidase"/>
    <property type="match status" value="1"/>
</dbReference>
<dbReference type="Gene3D" id="3.40.710.10">
    <property type="entry name" value="DD-peptidase/beta-lactamase superfamily"/>
    <property type="match status" value="1"/>
</dbReference>
<proteinExistence type="inferred from homology"/>
<dbReference type="PANTHER" id="PTHR30627">
    <property type="entry name" value="PEPTIDOGLYCAN D,D-TRANSPEPTIDASE"/>
    <property type="match status" value="1"/>
</dbReference>
<dbReference type="InterPro" id="IPR012338">
    <property type="entry name" value="Beta-lactam/transpept-like"/>
</dbReference>
<keyword evidence="3" id="KW-0472">Membrane</keyword>
<keyword evidence="6" id="KW-0328">Glycosyltransferase</keyword>
<dbReference type="Proteomes" id="UP000028730">
    <property type="component" value="Unassembled WGS sequence"/>
</dbReference>
<dbReference type="EMBL" id="ATLK01000001">
    <property type="protein sequence ID" value="KFF31278.1"/>
    <property type="molecule type" value="Genomic_DNA"/>
</dbReference>
<dbReference type="GO" id="GO:0008658">
    <property type="term" value="F:penicillin binding"/>
    <property type="evidence" value="ECO:0007669"/>
    <property type="project" value="InterPro"/>
</dbReference>
<dbReference type="InterPro" id="IPR050515">
    <property type="entry name" value="Beta-lactam/transpept"/>
</dbReference>
<dbReference type="Pfam" id="PF03717">
    <property type="entry name" value="PBP_dimer"/>
    <property type="match status" value="1"/>
</dbReference>
<dbReference type="GO" id="GO:0071555">
    <property type="term" value="P:cell wall organization"/>
    <property type="evidence" value="ECO:0007669"/>
    <property type="project" value="TreeGrafter"/>
</dbReference>
<dbReference type="InterPro" id="IPR036138">
    <property type="entry name" value="PBP_dimer_sf"/>
</dbReference>
<feature type="domain" description="Penicillin-binding protein transpeptidase" evidence="4">
    <location>
        <begin position="282"/>
        <end position="579"/>
    </location>
</feature>
<dbReference type="Gene3D" id="3.90.1310.10">
    <property type="entry name" value="Penicillin-binding protein 2a (Domain 2)"/>
    <property type="match status" value="1"/>
</dbReference>
<dbReference type="PROSITE" id="PS51257">
    <property type="entry name" value="PROKAR_LIPOPROTEIN"/>
    <property type="match status" value="1"/>
</dbReference>
<dbReference type="InterPro" id="IPR001460">
    <property type="entry name" value="PCN-bd_Tpept"/>
</dbReference>
<evidence type="ECO:0000256" key="2">
    <source>
        <dbReference type="ARBA" id="ARBA00007171"/>
    </source>
</evidence>
<dbReference type="SUPFAM" id="SSF56519">
    <property type="entry name" value="Penicillin binding protein dimerisation domain"/>
    <property type="match status" value="1"/>
</dbReference>
<organism evidence="6 7">
    <name type="scientific">Bifidobacterium bombi DSM 19703</name>
    <dbReference type="NCBI Taxonomy" id="1341695"/>
    <lineage>
        <taxon>Bacteria</taxon>
        <taxon>Bacillati</taxon>
        <taxon>Actinomycetota</taxon>
        <taxon>Actinomycetes</taxon>
        <taxon>Bifidobacteriales</taxon>
        <taxon>Bifidobacteriaceae</taxon>
        <taxon>Bifidobacterium</taxon>
    </lineage>
</organism>
<evidence type="ECO:0000256" key="1">
    <source>
        <dbReference type="ARBA" id="ARBA00004370"/>
    </source>
</evidence>
<name>A0A080N2P4_9BIFI</name>
<dbReference type="eggNOG" id="COG0768">
    <property type="taxonomic scope" value="Bacteria"/>
</dbReference>
<comment type="similarity">
    <text evidence="2">Belongs to the transpeptidase family.</text>
</comment>
<evidence type="ECO:0000313" key="6">
    <source>
        <dbReference type="EMBL" id="KFF31278.1"/>
    </source>
</evidence>
<evidence type="ECO:0000259" key="5">
    <source>
        <dbReference type="Pfam" id="PF03717"/>
    </source>
</evidence>
<dbReference type="Gene3D" id="3.30.450.330">
    <property type="match status" value="1"/>
</dbReference>
<dbReference type="EC" id="2.4.1.129" evidence="6"/>
<keyword evidence="6" id="KW-0808">Transferase</keyword>
<evidence type="ECO:0000256" key="3">
    <source>
        <dbReference type="ARBA" id="ARBA00023136"/>
    </source>
</evidence>
<dbReference type="GO" id="GO:0016757">
    <property type="term" value="F:glycosyltransferase activity"/>
    <property type="evidence" value="ECO:0007669"/>
    <property type="project" value="UniProtKB-KW"/>
</dbReference>
<dbReference type="SUPFAM" id="SSF56601">
    <property type="entry name" value="beta-lactamase/transpeptidase-like"/>
    <property type="match status" value="1"/>
</dbReference>
<evidence type="ECO:0000313" key="7">
    <source>
        <dbReference type="Proteomes" id="UP000028730"/>
    </source>
</evidence>
<dbReference type="PANTHER" id="PTHR30627:SF1">
    <property type="entry name" value="PEPTIDOGLYCAN D,D-TRANSPEPTIDASE FTSI"/>
    <property type="match status" value="1"/>
</dbReference>
<comment type="subcellular location">
    <subcellularLocation>
        <location evidence="1">Membrane</location>
    </subcellularLocation>
</comment>